<dbReference type="PANTHER" id="PTHR24198">
    <property type="entry name" value="ANKYRIN REPEAT AND PROTEIN KINASE DOMAIN-CONTAINING PROTEIN"/>
    <property type="match status" value="1"/>
</dbReference>
<proteinExistence type="predicted"/>
<dbReference type="SUPFAM" id="SSF48403">
    <property type="entry name" value="Ankyrin repeat"/>
    <property type="match status" value="1"/>
</dbReference>
<dbReference type="SMART" id="SM00248">
    <property type="entry name" value="ANK"/>
    <property type="match status" value="3"/>
</dbReference>
<reference evidence="4" key="1">
    <citation type="submission" date="2017-05" db="UniProtKB">
        <authorList>
            <consortium name="EnsemblMetazoa"/>
        </authorList>
    </citation>
    <scope>IDENTIFICATION</scope>
</reference>
<evidence type="ECO:0000256" key="3">
    <source>
        <dbReference type="PROSITE-ProRule" id="PRU00023"/>
    </source>
</evidence>
<feature type="repeat" description="ANK" evidence="3">
    <location>
        <begin position="378"/>
        <end position="404"/>
    </location>
</feature>
<protein>
    <recommendedName>
        <fullName evidence="5">Death domain-containing protein</fullName>
    </recommendedName>
</protein>
<accession>A0A1X7T3S2</accession>
<keyword evidence="2 3" id="KW-0040">ANK repeat</keyword>
<dbReference type="PROSITE" id="PS50297">
    <property type="entry name" value="ANK_REP_REGION"/>
    <property type="match status" value="3"/>
</dbReference>
<evidence type="ECO:0000313" key="4">
    <source>
        <dbReference type="EnsemblMetazoa" id="Aqu2.1.08893_001"/>
    </source>
</evidence>
<sequence>METTETCLPKVATELYSKNLINKEVRHSPTFDKIEIDFSAMVSLYKGDAKKMMEVCSLFIECLSTAGGPAQEEAIALARDWENEVFKDHQVLFSTFTKTATAYTPQLEVQLGFTDRVAVELRNLHKKYAKLMTDITTYYASSGKHDAIVIARWVENYYDDETDLDLAHDGVTVDEIFKQIRPHHSFIDIEKITELVNVFPIDDSALQARFDEYADGIDNFINSAELNNIIKTIEAGIIGESTKVDPKIILKLSGRWNEQTIGHVRKLVDYLFNEEAKYVTVKKISRGSISIQFLVFSNRSVQPLIMKSQAKIHFVHLLGIFQLIIDNQTIIDREEDISFTFEESLLLSIASIDSNLEYHRISLLLIELKTKLNYKNTKGQTALMLASQGGHIKTIELLLQNGANPFVQLPANKGYIGLNRLACIALSQHIYKSVGGEKIIPRDDTSVEEMLEMAVKERGVSSHFYEPFMHVIKNKIKEKFQRLQGCFHALDSSFLDVATNILTSKALVTEAKQKFQSYIKEDATCENAHQLVQLLQPHYSCLNINLLTIPCTITEPIKEQVEEYNTNLKMFKDTTSLLELAMMTKGMPCPGGVGCSKMILKLNKPWCSRTIAELNKMENFYLLPISSFLTLQEVHNNPSDLTCVYLIPQLNSQTSIEVVFEQSAPLYVIGVFEVMIDDIPIMMEDENKSFTFEAALKEAHQSNNESLVFFLLELDIILPMENGNNDLMIASRRGDILTVQFLLSKDPDINIQNNKGSNALMAASFNGHHQVVELLLCKDPDINIRNSDGMT</sequence>
<dbReference type="InterPro" id="IPR036770">
    <property type="entry name" value="Ankyrin_rpt-contain_sf"/>
</dbReference>
<dbReference type="InParanoid" id="A0A1X7T3S2"/>
<dbReference type="InterPro" id="IPR002110">
    <property type="entry name" value="Ankyrin_rpt"/>
</dbReference>
<evidence type="ECO:0000256" key="2">
    <source>
        <dbReference type="ARBA" id="ARBA00023043"/>
    </source>
</evidence>
<organism evidence="4">
    <name type="scientific">Amphimedon queenslandica</name>
    <name type="common">Sponge</name>
    <dbReference type="NCBI Taxonomy" id="400682"/>
    <lineage>
        <taxon>Eukaryota</taxon>
        <taxon>Metazoa</taxon>
        <taxon>Porifera</taxon>
        <taxon>Demospongiae</taxon>
        <taxon>Heteroscleromorpha</taxon>
        <taxon>Haplosclerida</taxon>
        <taxon>Niphatidae</taxon>
        <taxon>Amphimedon</taxon>
    </lineage>
</organism>
<evidence type="ECO:0000256" key="1">
    <source>
        <dbReference type="ARBA" id="ARBA00022737"/>
    </source>
</evidence>
<name>A0A1X7T3S2_AMPQE</name>
<feature type="repeat" description="ANK" evidence="3">
    <location>
        <begin position="755"/>
        <end position="787"/>
    </location>
</feature>
<dbReference type="PROSITE" id="PS50088">
    <property type="entry name" value="ANK_REPEAT"/>
    <property type="match status" value="3"/>
</dbReference>
<keyword evidence="1" id="KW-0677">Repeat</keyword>
<evidence type="ECO:0008006" key="5">
    <source>
        <dbReference type="Google" id="ProtNLM"/>
    </source>
</evidence>
<dbReference type="Gene3D" id="1.25.40.20">
    <property type="entry name" value="Ankyrin repeat-containing domain"/>
    <property type="match status" value="2"/>
</dbReference>
<dbReference type="Pfam" id="PF12796">
    <property type="entry name" value="Ank_2"/>
    <property type="match status" value="2"/>
</dbReference>
<dbReference type="EnsemblMetazoa" id="Aqu2.1.08893_001">
    <property type="protein sequence ID" value="Aqu2.1.08893_001"/>
    <property type="gene ID" value="Aqu2.1.08893"/>
</dbReference>
<feature type="repeat" description="ANK" evidence="3">
    <location>
        <begin position="722"/>
        <end position="754"/>
    </location>
</feature>
<dbReference type="AlphaFoldDB" id="A0A1X7T3S2"/>
<dbReference type="OrthoDB" id="5402602at2759"/>
<dbReference type="PANTHER" id="PTHR24198:SF165">
    <property type="entry name" value="ANKYRIN REPEAT-CONTAINING PROTEIN-RELATED"/>
    <property type="match status" value="1"/>
</dbReference>